<dbReference type="EMBL" id="QQST01000001">
    <property type="protein sequence ID" value="RDI72515.1"/>
    <property type="molecule type" value="Genomic_DNA"/>
</dbReference>
<reference evidence="4" key="1">
    <citation type="submission" date="2016-10" db="EMBL/GenBank/DDBJ databases">
        <authorList>
            <person name="Varghese N."/>
            <person name="Submissions S."/>
        </authorList>
    </citation>
    <scope>NUCLEOTIDE SEQUENCE [LARGE SCALE GENOMIC DNA]</scope>
    <source>
        <strain evidence="4">CGMCC 1.12397</strain>
    </source>
</reference>
<name>A0A1H0YIN1_9EURY</name>
<reference evidence="3" key="2">
    <citation type="submission" date="2016-10" db="EMBL/GenBank/DDBJ databases">
        <authorList>
            <person name="de Groot N.N."/>
        </authorList>
    </citation>
    <scope>NUCLEOTIDE SEQUENCE [LARGE SCALE GENOMIC DNA]</scope>
    <source>
        <strain evidence="3">CGMCC 1.12397</strain>
    </source>
</reference>
<dbReference type="EMBL" id="FNKQ01000001">
    <property type="protein sequence ID" value="SDQ15099.1"/>
    <property type="molecule type" value="Genomic_DNA"/>
</dbReference>
<keyword evidence="5" id="KW-1185">Reference proteome</keyword>
<keyword evidence="1" id="KW-0812">Transmembrane</keyword>
<evidence type="ECO:0000313" key="3">
    <source>
        <dbReference type="EMBL" id="SDQ15099.1"/>
    </source>
</evidence>
<evidence type="ECO:0000313" key="5">
    <source>
        <dbReference type="Proteomes" id="UP000255421"/>
    </source>
</evidence>
<sequence>MVSDSDGPSTEVESGLPEFSPGWAILFMLLGSLATLISLVAVGALSAEFVQSAVVPLGAFAVGVSVVWWVLETYQNR</sequence>
<evidence type="ECO:0000313" key="4">
    <source>
        <dbReference type="Proteomes" id="UP000199289"/>
    </source>
</evidence>
<gene>
    <name evidence="2" type="ORF">DWB78_12740</name>
    <name evidence="3" type="ORF">SAMN05216278_0663</name>
</gene>
<dbReference type="AlphaFoldDB" id="A0A1H0YIN1"/>
<reference evidence="2 5" key="3">
    <citation type="submission" date="2018-07" db="EMBL/GenBank/DDBJ databases">
        <title>Genome sequence of extremly halophilic archaeon Halopelagius longus strain BC12-B1.</title>
        <authorList>
            <person name="Zhang X."/>
        </authorList>
    </citation>
    <scope>NUCLEOTIDE SEQUENCE [LARGE SCALE GENOMIC DNA]</scope>
    <source>
        <strain evidence="2 5">BC12-B1</strain>
    </source>
</reference>
<evidence type="ECO:0000313" key="2">
    <source>
        <dbReference type="EMBL" id="RDI72515.1"/>
    </source>
</evidence>
<proteinExistence type="predicted"/>
<dbReference type="RefSeq" id="WP_092532849.1">
    <property type="nucleotide sequence ID" value="NZ_FNKQ01000001.1"/>
</dbReference>
<evidence type="ECO:0000256" key="1">
    <source>
        <dbReference type="SAM" id="Phobius"/>
    </source>
</evidence>
<dbReference type="Proteomes" id="UP000199289">
    <property type="component" value="Unassembled WGS sequence"/>
</dbReference>
<accession>A0A1H0YIN1</accession>
<organism evidence="3 4">
    <name type="scientific">Halopelagius longus</name>
    <dbReference type="NCBI Taxonomy" id="1236180"/>
    <lineage>
        <taxon>Archaea</taxon>
        <taxon>Methanobacteriati</taxon>
        <taxon>Methanobacteriota</taxon>
        <taxon>Stenosarchaea group</taxon>
        <taxon>Halobacteria</taxon>
        <taxon>Halobacteriales</taxon>
        <taxon>Haloferacaceae</taxon>
    </lineage>
</organism>
<dbReference type="OrthoDB" id="380464at2157"/>
<protein>
    <submittedName>
        <fullName evidence="3">Uncharacterized protein</fullName>
    </submittedName>
</protein>
<feature type="transmembrane region" description="Helical" evidence="1">
    <location>
        <begin position="53"/>
        <end position="71"/>
    </location>
</feature>
<keyword evidence="1" id="KW-0472">Membrane</keyword>
<keyword evidence="1" id="KW-1133">Transmembrane helix</keyword>
<dbReference type="Proteomes" id="UP000255421">
    <property type="component" value="Unassembled WGS sequence"/>
</dbReference>
<feature type="transmembrane region" description="Helical" evidence="1">
    <location>
        <begin position="23"/>
        <end position="46"/>
    </location>
</feature>